<sequence length="363" mass="42218">MTNFLSENMKPAILCWWSQRQNALIQSVKTLIIIIFTWIVLGEYNEKAQVLGTFVAGFLSLLRFGRDGKQQGMTIVFSALGMMISSGLALQFYQMPWLNNSLFVVLVFIAFYLRRFGGRFFMPPLFVLMLYIVVQLLPRPPVLSLWLGILLATGIVIFFTFMIVPIDDRKQLNTNMQLLFKLSSEVITAFIAFPIKTENPNVSENVLSRRAAVSAFKVCHQRYMKMALQLRKDNSRLVNEYLFLDKDPQVETFYDFHYRMTKTFGMLFESCQQLIESEELNRQAQEDMLRVAKELLLVLALSKISHMQVTLVHIQHFKREYAYFSSYPFDIDLTKPESIHIFNFSLSIKRLIETLAIWESDNA</sequence>
<dbReference type="Proteomes" id="UP001203423">
    <property type="component" value="Unassembled WGS sequence"/>
</dbReference>
<gene>
    <name evidence="2" type="ORF">L2764_09085</name>
</gene>
<name>A0ABT0LBR4_9GAMM</name>
<comment type="caution">
    <text evidence="2">The sequence shown here is derived from an EMBL/GenBank/DDBJ whole genome shotgun (WGS) entry which is preliminary data.</text>
</comment>
<keyword evidence="1" id="KW-1133">Transmembrane helix</keyword>
<keyword evidence="3" id="KW-1185">Reference proteome</keyword>
<dbReference type="EMBL" id="JAKIKS010000027">
    <property type="protein sequence ID" value="MCL1124626.1"/>
    <property type="molecule type" value="Genomic_DNA"/>
</dbReference>
<evidence type="ECO:0008006" key="4">
    <source>
        <dbReference type="Google" id="ProtNLM"/>
    </source>
</evidence>
<accession>A0ABT0LBR4</accession>
<feature type="transmembrane region" description="Helical" evidence="1">
    <location>
        <begin position="23"/>
        <end position="41"/>
    </location>
</feature>
<feature type="transmembrane region" description="Helical" evidence="1">
    <location>
        <begin position="97"/>
        <end position="113"/>
    </location>
</feature>
<evidence type="ECO:0000313" key="3">
    <source>
        <dbReference type="Proteomes" id="UP001203423"/>
    </source>
</evidence>
<reference evidence="2 3" key="1">
    <citation type="submission" date="2022-01" db="EMBL/GenBank/DDBJ databases">
        <title>Whole genome-based taxonomy of the Shewanellaceae.</title>
        <authorList>
            <person name="Martin-Rodriguez A.J."/>
        </authorList>
    </citation>
    <scope>NUCLEOTIDE SEQUENCE [LARGE SCALE GENOMIC DNA]</scope>
    <source>
        <strain evidence="2 3">DSM 17177</strain>
    </source>
</reference>
<feature type="transmembrane region" description="Helical" evidence="1">
    <location>
        <begin position="47"/>
        <end position="65"/>
    </location>
</feature>
<evidence type="ECO:0000313" key="2">
    <source>
        <dbReference type="EMBL" id="MCL1124626.1"/>
    </source>
</evidence>
<feature type="transmembrane region" description="Helical" evidence="1">
    <location>
        <begin position="143"/>
        <end position="166"/>
    </location>
</feature>
<dbReference type="RefSeq" id="WP_248939903.1">
    <property type="nucleotide sequence ID" value="NZ_JAKIKS010000027.1"/>
</dbReference>
<evidence type="ECO:0000256" key="1">
    <source>
        <dbReference type="SAM" id="Phobius"/>
    </source>
</evidence>
<feature type="transmembrane region" description="Helical" evidence="1">
    <location>
        <begin position="72"/>
        <end position="91"/>
    </location>
</feature>
<organism evidence="2 3">
    <name type="scientific">Shewanella surugensis</name>
    <dbReference type="NCBI Taxonomy" id="212020"/>
    <lineage>
        <taxon>Bacteria</taxon>
        <taxon>Pseudomonadati</taxon>
        <taxon>Pseudomonadota</taxon>
        <taxon>Gammaproteobacteria</taxon>
        <taxon>Alteromonadales</taxon>
        <taxon>Shewanellaceae</taxon>
        <taxon>Shewanella</taxon>
    </lineage>
</organism>
<keyword evidence="1" id="KW-0472">Membrane</keyword>
<keyword evidence="1" id="KW-0812">Transmembrane</keyword>
<protein>
    <recommendedName>
        <fullName evidence="4">FUSC family protein</fullName>
    </recommendedName>
</protein>
<feature type="transmembrane region" description="Helical" evidence="1">
    <location>
        <begin position="120"/>
        <end position="137"/>
    </location>
</feature>
<proteinExistence type="predicted"/>